<protein>
    <recommendedName>
        <fullName evidence="3">Lipoprotein</fullName>
    </recommendedName>
</protein>
<comment type="caution">
    <text evidence="1">The sequence shown here is derived from an EMBL/GenBank/DDBJ whole genome shotgun (WGS) entry which is preliminary data.</text>
</comment>
<evidence type="ECO:0000313" key="2">
    <source>
        <dbReference type="Proteomes" id="UP000319848"/>
    </source>
</evidence>
<keyword evidence="2" id="KW-1185">Reference proteome</keyword>
<dbReference type="RefSeq" id="WP_051369496.1">
    <property type="nucleotide sequence ID" value="NZ_AVBI01000010.1"/>
</dbReference>
<proteinExistence type="predicted"/>
<organism evidence="1 2">
    <name type="scientific">Flavobacterium cauense R2A-7</name>
    <dbReference type="NCBI Taxonomy" id="1341154"/>
    <lineage>
        <taxon>Bacteria</taxon>
        <taxon>Pseudomonadati</taxon>
        <taxon>Bacteroidota</taxon>
        <taxon>Flavobacteriia</taxon>
        <taxon>Flavobacteriales</taxon>
        <taxon>Flavobacteriaceae</taxon>
        <taxon>Flavobacterium</taxon>
    </lineage>
</organism>
<dbReference type="AlphaFoldDB" id="A0A562LL25"/>
<sequence length="341" mass="40193">MKTWFLFGVILTTLFSCSHKVENVEKSFYYWKSDEWNFSEKEDSLLKKLKVNKLYVKFFEVEHSDAMGNYPISKTNLNMYRADSLTIVPTVYLRNSVFINASKGSLDTLANNVNFLINKYVNEKFDRQLPVKEFQMDCDWTLKSKDNYFYFLKQLKVLSKKEISCTLRLYPYKYPDKMGVPPVDKVTLMCYNLMNPLENHTKNSILDLEEMKQYLDTDNAYPLHLDVALPTYSWIQVYQNNQFSKVIYTDVKATKKILKPVKPLWYEVTKDTVIEDTYLRIGDKIKLEELTAGNIQKAISIIKRQIKLDKNTTITLFHLDEKQLSNYSNEELSGFYSDFCK</sequence>
<dbReference type="PROSITE" id="PS51257">
    <property type="entry name" value="PROKAR_LIPOPROTEIN"/>
    <property type="match status" value="1"/>
</dbReference>
<evidence type="ECO:0000313" key="1">
    <source>
        <dbReference type="EMBL" id="TWI08340.1"/>
    </source>
</evidence>
<evidence type="ECO:0008006" key="3">
    <source>
        <dbReference type="Google" id="ProtNLM"/>
    </source>
</evidence>
<dbReference type="EMBL" id="VLKQ01000015">
    <property type="protein sequence ID" value="TWI08340.1"/>
    <property type="molecule type" value="Genomic_DNA"/>
</dbReference>
<accession>A0A562LL25</accession>
<dbReference type="Proteomes" id="UP000319848">
    <property type="component" value="Unassembled WGS sequence"/>
</dbReference>
<dbReference type="OrthoDB" id="634553at2"/>
<gene>
    <name evidence="1" type="ORF">IP98_02760</name>
</gene>
<name>A0A562LL25_9FLAO</name>
<reference evidence="1 2" key="1">
    <citation type="journal article" date="2015" name="Stand. Genomic Sci.">
        <title>Genomic Encyclopedia of Bacterial and Archaeal Type Strains, Phase III: the genomes of soil and plant-associated and newly described type strains.</title>
        <authorList>
            <person name="Whitman W.B."/>
            <person name="Woyke T."/>
            <person name="Klenk H.P."/>
            <person name="Zhou Y."/>
            <person name="Lilburn T.G."/>
            <person name="Beck B.J."/>
            <person name="De Vos P."/>
            <person name="Vandamme P."/>
            <person name="Eisen J.A."/>
            <person name="Garrity G."/>
            <person name="Hugenholtz P."/>
            <person name="Kyrpides N.C."/>
        </authorList>
    </citation>
    <scope>NUCLEOTIDE SEQUENCE [LARGE SCALE GENOMIC DNA]</scope>
    <source>
        <strain evidence="1 2">CGMCC 1.7270</strain>
    </source>
</reference>